<feature type="compositionally biased region" description="Low complexity" evidence="1">
    <location>
        <begin position="103"/>
        <end position="122"/>
    </location>
</feature>
<dbReference type="SUPFAM" id="SSF101447">
    <property type="entry name" value="Formin homology 2 domain (FH2 domain)"/>
    <property type="match status" value="1"/>
</dbReference>
<keyword evidence="4" id="KW-1185">Reference proteome</keyword>
<dbReference type="InterPro" id="IPR042201">
    <property type="entry name" value="FH2_Formin_sf"/>
</dbReference>
<dbReference type="Pfam" id="PF08238">
    <property type="entry name" value="Sel1"/>
    <property type="match status" value="2"/>
</dbReference>
<dbReference type="PROSITE" id="PS51444">
    <property type="entry name" value="FH2"/>
    <property type="match status" value="1"/>
</dbReference>
<dbReference type="InterPro" id="IPR051425">
    <property type="entry name" value="Formin_Homology"/>
</dbReference>
<dbReference type="EMBL" id="JBBJCI010000037">
    <property type="protein sequence ID" value="KAK7250254.1"/>
    <property type="molecule type" value="Genomic_DNA"/>
</dbReference>
<sequence>MAAPPGPPPQPPKPRRRGDSDSESEAESEGGGFGFGAALRNEQRELLARTLRLEAAVSAHAADDQLRAKRAVADAAWRHEWKRAGRLRVAVSQGGGGARARRSSAPGRRSRARASPAEARGAGPRRARRGRRDVAAVQARASRPRWRRGTRLGFGDSVGGVVAKLRAVVDAPPEARPAARVDVAAATLDLVLAAAPRATRPADGPPPTAAPAKGALTVAAATHRLGAALLGVDDHDAAEARLAEARRLRVAAAGDECDARRRATRLAKALGGRERWSACFRRAARSYQAARHLEANARGDDARRAQALRVAARARRARRRFVEARGASSRGASRPRRPSPTGGARRRRRTRSTTCGGAWKPPRTTCGASRDGADGPSTAAIVVDDSESEEEATPTPGAPRPPSSAAAGGAEAARDAPAARGAAAASGRPAAGARGAAGAAAPADPRSPEQKVWDEAMEQLPPLDSEQTMYDFARGYAEARARMFLARTATGAEAARQRGDARAATAAIDCIKRMFHFDPKRDRAGRRAATATTATAAARDGTERHKARGGKRQRGGIGAGAGGAGGLERARAARAAGAGAGGDAAAAARAWEAAAAGGDAEAAYNLGVCYETGRGVAQDAERAAALYDQAARRATRRAQYNLGCCYEDGSGVEADLQRARRNWALAAAQGHEAAREALGDTGGGADAAARSPRASAAAAAAPGASPATATATTATARTRATAAAARAAAAAATGPAVGAGALAAARAPARAPAAATQDGLLYRLDNPAHRRVKPVFMTGAELWKLFRPKALAAGLFPMLLKHAGRRRAEEAERQRLEEEKRKKEAEERAKAAAAGGGPGEAAKAEKQPKKPAVEKYDGPKMKQLYWSKLDNVEGTVFAGGGGDDAHDASVLGDLLEHFGPQAAKVVVREAKPKKPKAVQLLDPKRVQNLNIVLAQFKDLKSADELVRALEDCDAAHLTADNCAGLAEHCPEAAECEACAAYLESGGDPALLGRADKFCAAVAPLQKTLRARLDAIRAKLTYDEDAQAIRDDAKVLSWAAEQAKSSDKLKRIMLLLLKLGNALNRGTARGGASGIKLDALQQMGRTKTNGGITLLRYVVERVEPREPELLELRRDMPDVAAAKRKNLDQMKQDFSKIKAAVAKTGATLKVAAKAGDQKLLRAVGPWHRDAALDLDALERELDAARGDVHDALKFFGEDPAVTDLGTFYGLLEDFMKSLEDTRAAMAAEKRRREQEEKKAKEKASRKAAKQAMHQDPHRPL</sequence>
<dbReference type="SUPFAM" id="SSF81901">
    <property type="entry name" value="HCP-like"/>
    <property type="match status" value="1"/>
</dbReference>
<feature type="region of interest" description="Disordered" evidence="1">
    <location>
        <begin position="88"/>
        <end position="142"/>
    </location>
</feature>
<dbReference type="Proteomes" id="UP001363151">
    <property type="component" value="Unassembled WGS sequence"/>
</dbReference>
<evidence type="ECO:0000256" key="1">
    <source>
        <dbReference type="SAM" id="MobiDB-lite"/>
    </source>
</evidence>
<feature type="compositionally biased region" description="Basic and acidic residues" evidence="1">
    <location>
        <begin position="1224"/>
        <end position="1243"/>
    </location>
</feature>
<feature type="compositionally biased region" description="Pro residues" evidence="1">
    <location>
        <begin position="1"/>
        <end position="12"/>
    </location>
</feature>
<dbReference type="SMART" id="SM00498">
    <property type="entry name" value="FH2"/>
    <property type="match status" value="1"/>
</dbReference>
<dbReference type="PANTHER" id="PTHR45725:SF1">
    <property type="entry name" value="DISHEVELLED ASSOCIATED ACTIVATOR OF MORPHOGENESIS, ISOFORM D"/>
    <property type="match status" value="1"/>
</dbReference>
<dbReference type="SMART" id="SM00671">
    <property type="entry name" value="SEL1"/>
    <property type="match status" value="2"/>
</dbReference>
<evidence type="ECO:0000313" key="4">
    <source>
        <dbReference type="Proteomes" id="UP001363151"/>
    </source>
</evidence>
<dbReference type="InterPro" id="IPR011990">
    <property type="entry name" value="TPR-like_helical_dom_sf"/>
</dbReference>
<organism evidence="3 4">
    <name type="scientific">Aureococcus anophagefferens</name>
    <name type="common">Harmful bloom alga</name>
    <dbReference type="NCBI Taxonomy" id="44056"/>
    <lineage>
        <taxon>Eukaryota</taxon>
        <taxon>Sar</taxon>
        <taxon>Stramenopiles</taxon>
        <taxon>Ochrophyta</taxon>
        <taxon>Pelagophyceae</taxon>
        <taxon>Pelagomonadales</taxon>
        <taxon>Pelagomonadaceae</taxon>
        <taxon>Aureococcus</taxon>
    </lineage>
</organism>
<feature type="region of interest" description="Disordered" evidence="1">
    <location>
        <begin position="314"/>
        <end position="449"/>
    </location>
</feature>
<feature type="compositionally biased region" description="Basic residues" evidence="1">
    <location>
        <begin position="545"/>
        <end position="554"/>
    </location>
</feature>
<feature type="domain" description="FH2" evidence="2">
    <location>
        <begin position="851"/>
        <end position="1243"/>
    </location>
</feature>
<dbReference type="Gene3D" id="1.20.58.2220">
    <property type="entry name" value="Formin, FH2 domain"/>
    <property type="match status" value="1"/>
</dbReference>
<dbReference type="Pfam" id="PF02181">
    <property type="entry name" value="FH2"/>
    <property type="match status" value="1"/>
</dbReference>
<dbReference type="PANTHER" id="PTHR45725">
    <property type="entry name" value="FORMIN HOMOLOGY 2 FAMILY MEMBER"/>
    <property type="match status" value="1"/>
</dbReference>
<feature type="compositionally biased region" description="Low complexity" evidence="1">
    <location>
        <begin position="403"/>
        <end position="444"/>
    </location>
</feature>
<feature type="compositionally biased region" description="Low complexity" evidence="1">
    <location>
        <begin position="527"/>
        <end position="539"/>
    </location>
</feature>
<feature type="region of interest" description="Disordered" evidence="1">
    <location>
        <begin position="810"/>
        <end position="856"/>
    </location>
</feature>
<gene>
    <name evidence="3" type="ORF">SO694_00007124</name>
</gene>
<proteinExistence type="predicted"/>
<comment type="caution">
    <text evidence="3">The sequence shown here is derived from an EMBL/GenBank/DDBJ whole genome shotgun (WGS) entry which is preliminary data.</text>
</comment>
<feature type="region of interest" description="Disordered" evidence="1">
    <location>
        <begin position="1224"/>
        <end position="1259"/>
    </location>
</feature>
<feature type="compositionally biased region" description="Basic and acidic residues" evidence="1">
    <location>
        <begin position="842"/>
        <end position="856"/>
    </location>
</feature>
<dbReference type="InterPro" id="IPR006597">
    <property type="entry name" value="Sel1-like"/>
</dbReference>
<feature type="region of interest" description="Disordered" evidence="1">
    <location>
        <begin position="675"/>
        <end position="713"/>
    </location>
</feature>
<feature type="region of interest" description="Disordered" evidence="1">
    <location>
        <begin position="522"/>
        <end position="563"/>
    </location>
</feature>
<protein>
    <recommendedName>
        <fullName evidence="2">FH2 domain-containing protein</fullName>
    </recommendedName>
</protein>
<feature type="compositionally biased region" description="Basic and acidic residues" evidence="1">
    <location>
        <begin position="810"/>
        <end position="830"/>
    </location>
</feature>
<evidence type="ECO:0000313" key="3">
    <source>
        <dbReference type="EMBL" id="KAK7250254.1"/>
    </source>
</evidence>
<dbReference type="InterPro" id="IPR015425">
    <property type="entry name" value="FH2_Formin"/>
</dbReference>
<reference evidence="3 4" key="1">
    <citation type="submission" date="2024-03" db="EMBL/GenBank/DDBJ databases">
        <title>Aureococcus anophagefferens CCMP1851 and Kratosvirus quantuckense: Draft genome of a second virus-susceptible host strain in the model system.</title>
        <authorList>
            <person name="Chase E."/>
            <person name="Truchon A.R."/>
            <person name="Schepens W."/>
            <person name="Wilhelm S.W."/>
        </authorList>
    </citation>
    <scope>NUCLEOTIDE SEQUENCE [LARGE SCALE GENOMIC DNA]</scope>
    <source>
        <strain evidence="3 4">CCMP1851</strain>
    </source>
</reference>
<dbReference type="Gene3D" id="1.25.40.10">
    <property type="entry name" value="Tetratricopeptide repeat domain"/>
    <property type="match status" value="1"/>
</dbReference>
<feature type="compositionally biased region" description="Low complexity" evidence="1">
    <location>
        <begin position="686"/>
        <end position="713"/>
    </location>
</feature>
<evidence type="ECO:0000259" key="2">
    <source>
        <dbReference type="PROSITE" id="PS51444"/>
    </source>
</evidence>
<accession>A0ABR1GAV9</accession>
<feature type="region of interest" description="Disordered" evidence="1">
    <location>
        <begin position="1"/>
        <end position="37"/>
    </location>
</feature>
<name>A0ABR1GAV9_AURAN</name>